<dbReference type="GO" id="GO:0008810">
    <property type="term" value="F:cellulase activity"/>
    <property type="evidence" value="ECO:0007669"/>
    <property type="project" value="InterPro"/>
</dbReference>
<evidence type="ECO:0000256" key="2">
    <source>
        <dbReference type="SAM" id="SignalP"/>
    </source>
</evidence>
<dbReference type="GO" id="GO:0030245">
    <property type="term" value="P:cellulose catabolic process"/>
    <property type="evidence" value="ECO:0007669"/>
    <property type="project" value="InterPro"/>
</dbReference>
<feature type="compositionally biased region" description="Polar residues" evidence="1">
    <location>
        <begin position="299"/>
        <end position="318"/>
    </location>
</feature>
<gene>
    <name evidence="4" type="ORF">DFR64_1570</name>
</gene>
<feature type="region of interest" description="Disordered" evidence="1">
    <location>
        <begin position="292"/>
        <end position="318"/>
    </location>
</feature>
<dbReference type="SUPFAM" id="SSF49785">
    <property type="entry name" value="Galactose-binding domain-like"/>
    <property type="match status" value="1"/>
</dbReference>
<keyword evidence="5" id="KW-1185">Reference proteome</keyword>
<dbReference type="InterPro" id="IPR005087">
    <property type="entry name" value="CBM11"/>
</dbReference>
<dbReference type="Gene3D" id="2.60.120.430">
    <property type="entry name" value="Galactose-binding lectin"/>
    <property type="match status" value="1"/>
</dbReference>
<dbReference type="Proteomes" id="UP000256388">
    <property type="component" value="Unassembled WGS sequence"/>
</dbReference>
<feature type="signal peptide" evidence="2">
    <location>
        <begin position="1"/>
        <end position="22"/>
    </location>
</feature>
<feature type="domain" description="CBM11" evidence="3">
    <location>
        <begin position="319"/>
        <end position="495"/>
    </location>
</feature>
<comment type="caution">
    <text evidence="4">The sequence shown here is derived from an EMBL/GenBank/DDBJ whole genome shotgun (WGS) entry which is preliminary data.</text>
</comment>
<dbReference type="Pfam" id="PF03425">
    <property type="entry name" value="CBM_11"/>
    <property type="match status" value="1"/>
</dbReference>
<dbReference type="OrthoDB" id="158012at2"/>
<keyword evidence="2" id="KW-0732">Signal</keyword>
<dbReference type="EMBL" id="QUMS01000001">
    <property type="protein sequence ID" value="REG11678.1"/>
    <property type="molecule type" value="Genomic_DNA"/>
</dbReference>
<dbReference type="InterPro" id="IPR008979">
    <property type="entry name" value="Galactose-bd-like_sf"/>
</dbReference>
<organism evidence="4 5">
    <name type="scientific">Pelolinea submarina</name>
    <dbReference type="NCBI Taxonomy" id="913107"/>
    <lineage>
        <taxon>Bacteria</taxon>
        <taxon>Bacillati</taxon>
        <taxon>Chloroflexota</taxon>
        <taxon>Anaerolineae</taxon>
        <taxon>Anaerolineales</taxon>
        <taxon>Anaerolineaceae</taxon>
        <taxon>Pelolinea</taxon>
    </lineage>
</organism>
<reference evidence="4 5" key="1">
    <citation type="submission" date="2018-08" db="EMBL/GenBank/DDBJ databases">
        <title>Genomic Encyclopedia of Type Strains, Phase IV (KMG-IV): sequencing the most valuable type-strain genomes for metagenomic binning, comparative biology and taxonomic classification.</title>
        <authorList>
            <person name="Goeker M."/>
        </authorList>
    </citation>
    <scope>NUCLEOTIDE SEQUENCE [LARGE SCALE GENOMIC DNA]</scope>
    <source>
        <strain evidence="4 5">DSM 23923</strain>
    </source>
</reference>
<name>A0A3E0AJ45_9CHLR</name>
<accession>A0A3E0AJ45</accession>
<evidence type="ECO:0000259" key="3">
    <source>
        <dbReference type="Pfam" id="PF03425"/>
    </source>
</evidence>
<evidence type="ECO:0000256" key="1">
    <source>
        <dbReference type="SAM" id="MobiDB-lite"/>
    </source>
</evidence>
<sequence>MRKIHKFLLISLLLSVFMFSTAANSLHSPDPQPPDEPVKLIFIHHSCGENWLTDGYGNLGKQLGQNNYFVSDTNYGWGPDAIGDRTDIPDWLEWFRSAQTEEITQALYDENGQLSNYSRSLVDPGGENTIIMFKSCFPNSELSGSPDDPPGTFADLSVSGAKYVYNQLLQYFATRPDKLFIVVTAPPVSSRAYAKNARAFNNWLVEDWLSENDYQLENVAVFDFYNILTGKDAHHRYNNGQIEHITSTGNTLYYPSGDDHPSEIGSQKATEEFIPLLNCYYQRWKASASSQMPVAVQQEEPTPTNSAAHANNSPESSVTGSSMALAAMIDDFESDNPLSANGWELFSGNPANTSMNCAVEEGSAYEGARALTVNLEVKADDWATCSMLFDQAQDWSASEGFTFMLHALETGSVFDVNLYTGSADALQTYTYSIETTTESTEGWIPVTLRWEDLHRVEWEENANSPFDSSNLVIGIAFGVNADNSVALSIDNLALVDDNSTTDQP</sequence>
<dbReference type="RefSeq" id="WP_116224798.1">
    <property type="nucleotide sequence ID" value="NZ_AP018437.1"/>
</dbReference>
<evidence type="ECO:0000313" key="4">
    <source>
        <dbReference type="EMBL" id="REG11678.1"/>
    </source>
</evidence>
<dbReference type="AlphaFoldDB" id="A0A3E0AJ45"/>
<evidence type="ECO:0000313" key="5">
    <source>
        <dbReference type="Proteomes" id="UP000256388"/>
    </source>
</evidence>
<protein>
    <submittedName>
        <fullName evidence="4">Carbohydrate binding protein with CBM11 domain</fullName>
    </submittedName>
</protein>
<proteinExistence type="predicted"/>
<feature type="chain" id="PRO_5017763365" evidence="2">
    <location>
        <begin position="23"/>
        <end position="504"/>
    </location>
</feature>